<evidence type="ECO:0000259" key="1">
    <source>
        <dbReference type="SMART" id="SM01126"/>
    </source>
</evidence>
<dbReference type="InterPro" id="IPR053164">
    <property type="entry name" value="IS1016-like_transposase"/>
</dbReference>
<dbReference type="KEGG" id="osn:115222079"/>
<evidence type="ECO:0000313" key="2">
    <source>
        <dbReference type="Proteomes" id="UP000515154"/>
    </source>
</evidence>
<proteinExistence type="predicted"/>
<dbReference type="Proteomes" id="UP000515154">
    <property type="component" value="Linkage group LG19"/>
</dbReference>
<organism evidence="2 3">
    <name type="scientific">Octopus sinensis</name>
    <name type="common">East Asian common octopus</name>
    <dbReference type="NCBI Taxonomy" id="2607531"/>
    <lineage>
        <taxon>Eukaryota</taxon>
        <taxon>Metazoa</taxon>
        <taxon>Spiralia</taxon>
        <taxon>Lophotrochozoa</taxon>
        <taxon>Mollusca</taxon>
        <taxon>Cephalopoda</taxon>
        <taxon>Coleoidea</taxon>
        <taxon>Octopodiformes</taxon>
        <taxon>Octopoda</taxon>
        <taxon>Incirrata</taxon>
        <taxon>Octopodidae</taxon>
        <taxon>Octopus</taxon>
    </lineage>
</organism>
<evidence type="ECO:0000313" key="3">
    <source>
        <dbReference type="RefSeq" id="XP_029648038.1"/>
    </source>
</evidence>
<gene>
    <name evidence="3" type="primary">LOC115222079</name>
</gene>
<dbReference type="PANTHER" id="PTHR47163:SF2">
    <property type="entry name" value="SI:DKEY-17M8.2"/>
    <property type="match status" value="1"/>
</dbReference>
<name>A0A6P7TAI2_9MOLL</name>
<dbReference type="Pfam" id="PF12762">
    <property type="entry name" value="DDE_Tnp_IS1595"/>
    <property type="match status" value="1"/>
</dbReference>
<dbReference type="RefSeq" id="XP_029648038.1">
    <property type="nucleotide sequence ID" value="XM_029792178.2"/>
</dbReference>
<dbReference type="PANTHER" id="PTHR47163">
    <property type="entry name" value="DDE_TNP_IS1595 DOMAIN-CONTAINING PROTEIN"/>
    <property type="match status" value="1"/>
</dbReference>
<reference evidence="3" key="1">
    <citation type="submission" date="2025-08" db="UniProtKB">
        <authorList>
            <consortium name="RefSeq"/>
        </authorList>
    </citation>
    <scope>IDENTIFICATION</scope>
</reference>
<dbReference type="SMART" id="SM01126">
    <property type="entry name" value="DDE_Tnp_IS1595"/>
    <property type="match status" value="1"/>
</dbReference>
<sequence>MTSTYPSVNGINHRDLVIATATTVDSINWLKRHGLLNTEKTCSSCGASMMEVAKKNVSDGVIWSCKRPCRKTVSIRKGTFLENSKLKCEQIVDILYFWAKGDSAKGISHECRIANVAVTDWRNFIRDTLAEYYVAQNIKLGGPNRIVEIAESAFIRRKHNVGHQWVFGALERGTRRCFLVAVEDQTADSLLGIIQERILPGTTVISDLWRSYDTRNQPGYRHLSVDRSINFVDPVTLWKHRSNRNEGEDRTARSLLPSSRLIEYMWRYEFKGEIFGKLLEQIRHLYPCV</sequence>
<dbReference type="AlphaFoldDB" id="A0A6P7TAI2"/>
<feature type="domain" description="ISXO2-like transposase" evidence="1">
    <location>
        <begin position="139"/>
        <end position="269"/>
    </location>
</feature>
<protein>
    <submittedName>
        <fullName evidence="3">Uncharacterized protein LOC115222079</fullName>
    </submittedName>
</protein>
<keyword evidence="2" id="KW-1185">Reference proteome</keyword>
<accession>A0A6P7TAI2</accession>
<dbReference type="InterPro" id="IPR024445">
    <property type="entry name" value="Tnp_ISXO2-like"/>
</dbReference>